<dbReference type="GO" id="GO:0003677">
    <property type="term" value="F:DNA binding"/>
    <property type="evidence" value="ECO:0007669"/>
    <property type="project" value="UniProtKB-KW"/>
</dbReference>
<keyword evidence="3" id="KW-0539">Nucleus</keyword>
<dbReference type="OrthoDB" id="7698582at2759"/>
<sequence length="480" mass="55652">MAPTRKRLRLTVEKKYEILQMIDKGESHRSIAKKYGIGRATASTIRSRREEIIKLFETNSAATSRYTTVLEVGCSVANFHRALHQWYTQCTKKNINVTNAMLKDKARELNAQFRTNHSFKGSLRWVTRFKERSNFRKEDISKDLGNQYEADIFKAEIRKLLQDGEYTLDNVYNADCAALMWKAVPEKTLLFEKSQSRRRMGEGQVTTFLCANATGCHKLPVLIIATIEHFPSFNSFHTSDPSIMNKTNTKPFMDSNILNEWFNKCFLKLVTERQQKNEHREKTLLLLHNGGLDRENRIISTKDEFVKIMYYSYEAAPFIQPMDRRIIACFKRMYRNELLESLMPTSNSVSEEELIHIYSQLNIDDCCRMVHNAWSKIKSPILKNAWDKLLKDESEQSSEDPEIIKKDIDEALTKLNKIPGCGGCDSIAVMNWFETDKEHNTDTQDDIQETLLDFINAAMDTEANKLTDENFRDILDDSSP</sequence>
<name>A0A6P6FHE6_BOMIM</name>
<dbReference type="Proteomes" id="UP000515180">
    <property type="component" value="Unplaced"/>
</dbReference>
<evidence type="ECO:0000313" key="5">
    <source>
        <dbReference type="Proteomes" id="UP000515180"/>
    </source>
</evidence>
<dbReference type="InterPro" id="IPR009057">
    <property type="entry name" value="Homeodomain-like_sf"/>
</dbReference>
<keyword evidence="2" id="KW-0238">DNA-binding</keyword>
<dbReference type="PANTHER" id="PTHR19303:SF75">
    <property type="entry name" value="HTH CENPB-TYPE DOMAIN-CONTAINING PROTEIN"/>
    <property type="match status" value="1"/>
</dbReference>
<dbReference type="GO" id="GO:0005634">
    <property type="term" value="C:nucleus"/>
    <property type="evidence" value="ECO:0007669"/>
    <property type="project" value="UniProtKB-SubCell"/>
</dbReference>
<dbReference type="Gene3D" id="1.10.10.60">
    <property type="entry name" value="Homeodomain-like"/>
    <property type="match status" value="2"/>
</dbReference>
<protein>
    <submittedName>
        <fullName evidence="6">Jerky protein homolog-like</fullName>
    </submittedName>
</protein>
<reference evidence="6" key="1">
    <citation type="submission" date="2025-08" db="UniProtKB">
        <authorList>
            <consortium name="RefSeq"/>
        </authorList>
    </citation>
    <scope>IDENTIFICATION</scope>
</reference>
<gene>
    <name evidence="6" type="primary">LOC105681390</name>
</gene>
<proteinExistence type="predicted"/>
<dbReference type="KEGG" id="bim:105681390"/>
<keyword evidence="5" id="KW-1185">Reference proteome</keyword>
<dbReference type="GeneID" id="105681390"/>
<dbReference type="InterPro" id="IPR050863">
    <property type="entry name" value="CenT-Element_Derived"/>
</dbReference>
<evidence type="ECO:0000256" key="2">
    <source>
        <dbReference type="ARBA" id="ARBA00023125"/>
    </source>
</evidence>
<dbReference type="Pfam" id="PF03221">
    <property type="entry name" value="HTH_Tnp_Tc5"/>
    <property type="match status" value="1"/>
</dbReference>
<evidence type="ECO:0000256" key="1">
    <source>
        <dbReference type="ARBA" id="ARBA00004123"/>
    </source>
</evidence>
<dbReference type="InterPro" id="IPR006600">
    <property type="entry name" value="HTH_CenpB_DNA-bd_dom"/>
</dbReference>
<organism evidence="5 6">
    <name type="scientific">Bombus impatiens</name>
    <name type="common">Bumblebee</name>
    <dbReference type="NCBI Taxonomy" id="132113"/>
    <lineage>
        <taxon>Eukaryota</taxon>
        <taxon>Metazoa</taxon>
        <taxon>Ecdysozoa</taxon>
        <taxon>Arthropoda</taxon>
        <taxon>Hexapoda</taxon>
        <taxon>Insecta</taxon>
        <taxon>Pterygota</taxon>
        <taxon>Neoptera</taxon>
        <taxon>Endopterygota</taxon>
        <taxon>Hymenoptera</taxon>
        <taxon>Apocrita</taxon>
        <taxon>Aculeata</taxon>
        <taxon>Apoidea</taxon>
        <taxon>Anthophila</taxon>
        <taxon>Apidae</taxon>
        <taxon>Bombus</taxon>
        <taxon>Pyrobombus</taxon>
    </lineage>
</organism>
<dbReference type="SUPFAM" id="SSF46689">
    <property type="entry name" value="Homeodomain-like"/>
    <property type="match status" value="2"/>
</dbReference>
<dbReference type="RefSeq" id="XP_024226420.1">
    <property type="nucleotide sequence ID" value="XM_024370652.2"/>
</dbReference>
<dbReference type="SMART" id="SM00674">
    <property type="entry name" value="CENPB"/>
    <property type="match status" value="1"/>
</dbReference>
<dbReference type="PANTHER" id="PTHR19303">
    <property type="entry name" value="TRANSPOSON"/>
    <property type="match status" value="1"/>
</dbReference>
<comment type="subcellular location">
    <subcellularLocation>
        <location evidence="1">Nucleus</location>
    </subcellularLocation>
</comment>
<dbReference type="InterPro" id="IPR007889">
    <property type="entry name" value="HTH_Psq"/>
</dbReference>
<evidence type="ECO:0000256" key="3">
    <source>
        <dbReference type="ARBA" id="ARBA00023242"/>
    </source>
</evidence>
<evidence type="ECO:0000259" key="4">
    <source>
        <dbReference type="PROSITE" id="PS51253"/>
    </source>
</evidence>
<dbReference type="PROSITE" id="PS51253">
    <property type="entry name" value="HTH_CENPB"/>
    <property type="match status" value="1"/>
</dbReference>
<dbReference type="Pfam" id="PF04218">
    <property type="entry name" value="CENP-B_N"/>
    <property type="match status" value="1"/>
</dbReference>
<dbReference type="Pfam" id="PF03184">
    <property type="entry name" value="DDE_1"/>
    <property type="match status" value="1"/>
</dbReference>
<feature type="domain" description="HTH CENPB-type" evidence="4">
    <location>
        <begin position="67"/>
        <end position="139"/>
    </location>
</feature>
<dbReference type="AlphaFoldDB" id="A0A6P6FHE6"/>
<accession>A0A6P6FHE6</accession>
<evidence type="ECO:0000313" key="6">
    <source>
        <dbReference type="RefSeq" id="XP_024226420.1"/>
    </source>
</evidence>
<dbReference type="InterPro" id="IPR004875">
    <property type="entry name" value="DDE_SF_endonuclease_dom"/>
</dbReference>